<accession>A0A2S5GK12</accession>
<feature type="transmembrane region" description="Helical" evidence="1">
    <location>
        <begin position="99"/>
        <end position="124"/>
    </location>
</feature>
<dbReference type="Proteomes" id="UP000239990">
    <property type="component" value="Unassembled WGS sequence"/>
</dbReference>
<feature type="transmembrane region" description="Helical" evidence="1">
    <location>
        <begin position="58"/>
        <end position="78"/>
    </location>
</feature>
<evidence type="ECO:0000313" key="3">
    <source>
        <dbReference type="Proteomes" id="UP000239990"/>
    </source>
</evidence>
<dbReference type="RefSeq" id="WP_104145489.1">
    <property type="nucleotide sequence ID" value="NZ_PREU01000016.1"/>
</dbReference>
<keyword evidence="1" id="KW-0812">Transmembrane</keyword>
<keyword evidence="1" id="KW-0472">Membrane</keyword>
<comment type="caution">
    <text evidence="2">The sequence shown here is derived from an EMBL/GenBank/DDBJ whole genome shotgun (WGS) entry which is preliminary data.</text>
</comment>
<organism evidence="2 3">
    <name type="scientific">Achromobacter spanius</name>
    <dbReference type="NCBI Taxonomy" id="217203"/>
    <lineage>
        <taxon>Bacteria</taxon>
        <taxon>Pseudomonadati</taxon>
        <taxon>Pseudomonadota</taxon>
        <taxon>Betaproteobacteria</taxon>
        <taxon>Burkholderiales</taxon>
        <taxon>Alcaligenaceae</taxon>
        <taxon>Achromobacter</taxon>
    </lineage>
</organism>
<reference evidence="2 3" key="1">
    <citation type="submission" date="2018-02" db="EMBL/GenBank/DDBJ databases">
        <title>Draft Genome of Achromobacter spanius stain 6.</title>
        <authorList>
            <person name="Gunasekera T.S."/>
            <person name="Radwan O."/>
            <person name="Ruiz O.N."/>
        </authorList>
    </citation>
    <scope>NUCLEOTIDE SEQUENCE [LARGE SCALE GENOMIC DNA]</scope>
    <source>
        <strain evidence="2 3">6</strain>
    </source>
</reference>
<protein>
    <submittedName>
        <fullName evidence="2">Uncharacterized protein</fullName>
    </submittedName>
</protein>
<feature type="transmembrane region" description="Helical" evidence="1">
    <location>
        <begin position="17"/>
        <end position="38"/>
    </location>
</feature>
<gene>
    <name evidence="2" type="ORF">C4E15_26385</name>
</gene>
<dbReference type="OrthoDB" id="5569566at2"/>
<sequence>MKLPLTPRLTSPFGRDLLLLIAGPLIWMVHFLGIYIVNALACARPASALAMQAAGLPVSSWVIIAASVAAWMAIAAAARHAARRSRHENAPDGARFRAWLTGALCVLSALAVVWQTVPVFLVAACG</sequence>
<dbReference type="AlphaFoldDB" id="A0A2S5GK12"/>
<proteinExistence type="predicted"/>
<evidence type="ECO:0000256" key="1">
    <source>
        <dbReference type="SAM" id="Phobius"/>
    </source>
</evidence>
<keyword evidence="1" id="KW-1133">Transmembrane helix</keyword>
<dbReference type="EMBL" id="PREU01000016">
    <property type="protein sequence ID" value="PPA73244.1"/>
    <property type="molecule type" value="Genomic_DNA"/>
</dbReference>
<evidence type="ECO:0000313" key="2">
    <source>
        <dbReference type="EMBL" id="PPA73244.1"/>
    </source>
</evidence>
<name>A0A2S5GK12_9BURK</name>